<reference evidence="7" key="1">
    <citation type="submission" date="2016-11" db="EMBL/GenBank/DDBJ databases">
        <authorList>
            <person name="Varghese N."/>
            <person name="Submissions S."/>
        </authorList>
    </citation>
    <scope>NUCLEOTIDE SEQUENCE [LARGE SCALE GENOMIC DNA]</scope>
    <source>
        <strain evidence="7">DSM 17539</strain>
    </source>
</reference>
<dbReference type="EMBL" id="FQUX01000008">
    <property type="protein sequence ID" value="SHF85679.1"/>
    <property type="molecule type" value="Genomic_DNA"/>
</dbReference>
<dbReference type="AlphaFoldDB" id="A0A1M5F2D8"/>
<evidence type="ECO:0000256" key="2">
    <source>
        <dbReference type="ARBA" id="ARBA00022692"/>
    </source>
</evidence>
<evidence type="ECO:0008006" key="8">
    <source>
        <dbReference type="Google" id="ProtNLM"/>
    </source>
</evidence>
<dbReference type="InterPro" id="IPR019109">
    <property type="entry name" value="MamF_MmsF"/>
</dbReference>
<dbReference type="RefSeq" id="WP_072864308.1">
    <property type="nucleotide sequence ID" value="NZ_FQUX01000008.1"/>
</dbReference>
<sequence>METTDNKTVVASEGKNIAIISYITIIGLIIAFVMNNDKKDAFASYHIKQSLGLACTGLALGAIGMIPILGWIINILGIFVLLYMWIMGLINAFNGKESPVPFLGEKFIEWFKNI</sequence>
<keyword evidence="2 5" id="KW-0812">Transmembrane</keyword>
<keyword evidence="4 5" id="KW-0472">Membrane</keyword>
<evidence type="ECO:0000313" key="6">
    <source>
        <dbReference type="EMBL" id="SHF85679.1"/>
    </source>
</evidence>
<dbReference type="Proteomes" id="UP000184406">
    <property type="component" value="Unassembled WGS sequence"/>
</dbReference>
<evidence type="ECO:0000256" key="4">
    <source>
        <dbReference type="ARBA" id="ARBA00023136"/>
    </source>
</evidence>
<protein>
    <recommendedName>
        <fullName evidence="8">Chloroplast import component protein (Tic20)</fullName>
    </recommendedName>
</protein>
<keyword evidence="7" id="KW-1185">Reference proteome</keyword>
<evidence type="ECO:0000313" key="7">
    <source>
        <dbReference type="Proteomes" id="UP000184406"/>
    </source>
</evidence>
<feature type="transmembrane region" description="Helical" evidence="5">
    <location>
        <begin position="47"/>
        <end position="66"/>
    </location>
</feature>
<gene>
    <name evidence="6" type="ORF">SAMN03080594_108115</name>
</gene>
<accession>A0A1M5F2D8</accession>
<evidence type="ECO:0000256" key="3">
    <source>
        <dbReference type="ARBA" id="ARBA00022989"/>
    </source>
</evidence>
<feature type="transmembrane region" description="Helical" evidence="5">
    <location>
        <begin position="72"/>
        <end position="93"/>
    </location>
</feature>
<feature type="transmembrane region" description="Helical" evidence="5">
    <location>
        <begin position="17"/>
        <end position="35"/>
    </location>
</feature>
<name>A0A1M5F2D8_9FLAO</name>
<evidence type="ECO:0000256" key="5">
    <source>
        <dbReference type="SAM" id="Phobius"/>
    </source>
</evidence>
<dbReference type="OrthoDB" id="6400719at2"/>
<keyword evidence="3 5" id="KW-1133">Transmembrane helix</keyword>
<evidence type="ECO:0000256" key="1">
    <source>
        <dbReference type="ARBA" id="ARBA00004141"/>
    </source>
</evidence>
<dbReference type="Pfam" id="PF09685">
    <property type="entry name" value="MamF_MmsF"/>
    <property type="match status" value="1"/>
</dbReference>
<comment type="subcellular location">
    <subcellularLocation>
        <location evidence="1">Membrane</location>
        <topology evidence="1">Multi-pass membrane protein</topology>
    </subcellularLocation>
</comment>
<proteinExistence type="predicted"/>
<organism evidence="6 7">
    <name type="scientific">Arenibacter palladensis</name>
    <dbReference type="NCBI Taxonomy" id="237373"/>
    <lineage>
        <taxon>Bacteria</taxon>
        <taxon>Pseudomonadati</taxon>
        <taxon>Bacteroidota</taxon>
        <taxon>Flavobacteriia</taxon>
        <taxon>Flavobacteriales</taxon>
        <taxon>Flavobacteriaceae</taxon>
        <taxon>Arenibacter</taxon>
    </lineage>
</organism>